<dbReference type="SUPFAM" id="SSF52768">
    <property type="entry name" value="Arginase/deacetylase"/>
    <property type="match status" value="1"/>
</dbReference>
<gene>
    <name evidence="4" type="ORF">FNB79_01865</name>
</gene>
<evidence type="ECO:0000313" key="4">
    <source>
        <dbReference type="EMBL" id="QDO92771.1"/>
    </source>
</evidence>
<keyword evidence="5" id="KW-1185">Reference proteome</keyword>
<dbReference type="AlphaFoldDB" id="A0A516GML4"/>
<dbReference type="GO" id="GO:0033389">
    <property type="term" value="P:putrescine biosynthetic process from arginine, via agmatine"/>
    <property type="evidence" value="ECO:0007669"/>
    <property type="project" value="TreeGrafter"/>
</dbReference>
<evidence type="ECO:0000256" key="1">
    <source>
        <dbReference type="ARBA" id="ARBA00022723"/>
    </source>
</evidence>
<dbReference type="GO" id="GO:0008783">
    <property type="term" value="F:agmatinase activity"/>
    <property type="evidence" value="ECO:0007669"/>
    <property type="project" value="TreeGrafter"/>
</dbReference>
<dbReference type="EMBL" id="CP041637">
    <property type="protein sequence ID" value="QDO92771.1"/>
    <property type="molecule type" value="Genomic_DNA"/>
</dbReference>
<keyword evidence="1" id="KW-0479">Metal-binding</keyword>
<dbReference type="RefSeq" id="WP_143379680.1">
    <property type="nucleotide sequence ID" value="NZ_CP041637.1"/>
</dbReference>
<comment type="similarity">
    <text evidence="3">Belongs to the arginase family.</text>
</comment>
<organism evidence="4 5">
    <name type="scientific">Formosa sediminum</name>
    <dbReference type="NCBI Taxonomy" id="2594004"/>
    <lineage>
        <taxon>Bacteria</taxon>
        <taxon>Pseudomonadati</taxon>
        <taxon>Bacteroidota</taxon>
        <taxon>Flavobacteriia</taxon>
        <taxon>Flavobacteriales</taxon>
        <taxon>Flavobacteriaceae</taxon>
        <taxon>Formosa</taxon>
    </lineage>
</organism>
<dbReference type="Pfam" id="PF00491">
    <property type="entry name" value="Arginase"/>
    <property type="match status" value="1"/>
</dbReference>
<dbReference type="Gene3D" id="3.40.800.10">
    <property type="entry name" value="Ureohydrolase domain"/>
    <property type="match status" value="1"/>
</dbReference>
<evidence type="ECO:0000256" key="2">
    <source>
        <dbReference type="ARBA" id="ARBA00022801"/>
    </source>
</evidence>
<dbReference type="InterPro" id="IPR006035">
    <property type="entry name" value="Ureohydrolase"/>
</dbReference>
<protein>
    <submittedName>
        <fullName evidence="4">Formimidoylglutamase</fullName>
    </submittedName>
</protein>
<dbReference type="PANTHER" id="PTHR11358">
    <property type="entry name" value="ARGINASE/AGMATINASE"/>
    <property type="match status" value="1"/>
</dbReference>
<reference evidence="4 5" key="1">
    <citation type="submission" date="2019-07" db="EMBL/GenBank/DDBJ databases">
        <title>Genome sequencing for Formosa sp. PS13.</title>
        <authorList>
            <person name="Park S.-J."/>
        </authorList>
    </citation>
    <scope>NUCLEOTIDE SEQUENCE [LARGE SCALE GENOMIC DNA]</scope>
    <source>
        <strain evidence="4 5">PS13</strain>
    </source>
</reference>
<dbReference type="GO" id="GO:0046872">
    <property type="term" value="F:metal ion binding"/>
    <property type="evidence" value="ECO:0007669"/>
    <property type="project" value="UniProtKB-KW"/>
</dbReference>
<dbReference type="PROSITE" id="PS51409">
    <property type="entry name" value="ARGINASE_2"/>
    <property type="match status" value="1"/>
</dbReference>
<dbReference type="InterPro" id="IPR023696">
    <property type="entry name" value="Ureohydrolase_dom_sf"/>
</dbReference>
<proteinExistence type="inferred from homology"/>
<dbReference type="CDD" id="cd09988">
    <property type="entry name" value="Formimidoylglutamase"/>
    <property type="match status" value="1"/>
</dbReference>
<sequence>MADLNFLAPVPDAVVAYTEVLSPQTIGKKIKIHTKEHGIPDLEGVEIVLLGVLENRNDVNYIGEDFNLNEIRNAFYKLFPGSWSTKLADLGDIYKGETVEDTYYALKETVSELVKLKIIPVVLGGSQDLTYPMYRAFDKIIPMVNLVNVDRNFDLGDLTQPIKNDSFVGKIILEEPYNLFNYATIGYQTYFNSQEQIDLMETLYFEAYRLGQVSNDITLVEPVMRDANIVSVDLGSIKASEVSLNQKVSPNGLDGKEICAITRYAGISNKVSTLGIFEYKPSKDDEITCILISQMIWYFIEGVNNRVEDTDFKDEHIYQKFITLVDSQELNFYKSIKTGRWWIEIPFLNEINNKLKRHTLLPCMHQDYLDACNNKIPQRWFKAYQKNCV</sequence>
<keyword evidence="2" id="KW-0378">Hydrolase</keyword>
<accession>A0A516GML4</accession>
<dbReference type="OrthoDB" id="931936at2"/>
<dbReference type="KEGG" id="fop:FNB79_01865"/>
<evidence type="ECO:0000313" key="5">
    <source>
        <dbReference type="Proteomes" id="UP000319209"/>
    </source>
</evidence>
<dbReference type="PANTHER" id="PTHR11358:SF26">
    <property type="entry name" value="GUANIDINO ACID HYDROLASE, MITOCHONDRIAL"/>
    <property type="match status" value="1"/>
</dbReference>
<dbReference type="Proteomes" id="UP000319209">
    <property type="component" value="Chromosome"/>
</dbReference>
<name>A0A516GML4_9FLAO</name>
<evidence type="ECO:0000256" key="3">
    <source>
        <dbReference type="PROSITE-ProRule" id="PRU00742"/>
    </source>
</evidence>